<proteinExistence type="predicted"/>
<keyword evidence="1" id="KW-0175">Coiled coil</keyword>
<dbReference type="Proteomes" id="UP000179454">
    <property type="component" value="Unassembled WGS sequence"/>
</dbReference>
<gene>
    <name evidence="2" type="ORF">BBL17_014490</name>
</gene>
<keyword evidence="3" id="KW-1185">Reference proteome</keyword>
<sequence>MAPPLPAPPVACAILDPAIASRPWASSFTNVKETKMMMSLEMQIEELRTELNHCDPAERREIATELEMARAELAVIEAEQDGRVSEEPPF</sequence>
<name>A0ABW9THJ6_AGRVI</name>
<evidence type="ECO:0000313" key="3">
    <source>
        <dbReference type="Proteomes" id="UP000179454"/>
    </source>
</evidence>
<accession>A0ABW9THJ6</accession>
<comment type="caution">
    <text evidence="2">The sequence shown here is derived from an EMBL/GenBank/DDBJ whole genome shotgun (WGS) entry which is preliminary data.</text>
</comment>
<reference evidence="2" key="1">
    <citation type="submission" date="2019-11" db="EMBL/GenBank/DDBJ databases">
        <title>Whole-genome sequencing of Allorhizobium vitis.</title>
        <authorList>
            <person name="Gan H.M."/>
            <person name="Savka M.A."/>
        </authorList>
    </citation>
    <scope>NUCLEOTIDE SEQUENCE [LARGE SCALE GENOMIC DNA]</scope>
    <source>
        <strain evidence="2">T1/7</strain>
    </source>
</reference>
<protein>
    <submittedName>
        <fullName evidence="2">Uncharacterized protein</fullName>
    </submittedName>
</protein>
<evidence type="ECO:0000256" key="1">
    <source>
        <dbReference type="SAM" id="Coils"/>
    </source>
</evidence>
<organism evidence="2 3">
    <name type="scientific">Agrobacterium vitis</name>
    <name type="common">Rhizobium vitis</name>
    <dbReference type="NCBI Taxonomy" id="373"/>
    <lineage>
        <taxon>Bacteria</taxon>
        <taxon>Pseudomonadati</taxon>
        <taxon>Pseudomonadota</taxon>
        <taxon>Alphaproteobacteria</taxon>
        <taxon>Hyphomicrobiales</taxon>
        <taxon>Rhizobiaceae</taxon>
        <taxon>Rhizobium/Agrobacterium group</taxon>
        <taxon>Agrobacterium</taxon>
    </lineage>
</organism>
<dbReference type="EMBL" id="MBFE02000009">
    <property type="protein sequence ID" value="MUO42995.1"/>
    <property type="molecule type" value="Genomic_DNA"/>
</dbReference>
<evidence type="ECO:0000313" key="2">
    <source>
        <dbReference type="EMBL" id="MUO42995.1"/>
    </source>
</evidence>
<feature type="coiled-coil region" evidence="1">
    <location>
        <begin position="30"/>
        <end position="79"/>
    </location>
</feature>